<gene>
    <name evidence="1" type="ORF">S03H2_36607</name>
</gene>
<name>X1HJK2_9ZZZZ</name>
<dbReference type="AlphaFoldDB" id="X1HJK2"/>
<comment type="caution">
    <text evidence="1">The sequence shown here is derived from an EMBL/GenBank/DDBJ whole genome shotgun (WGS) entry which is preliminary data.</text>
</comment>
<feature type="non-terminal residue" evidence="1">
    <location>
        <position position="39"/>
    </location>
</feature>
<evidence type="ECO:0000313" key="1">
    <source>
        <dbReference type="EMBL" id="GAH57250.1"/>
    </source>
</evidence>
<protein>
    <submittedName>
        <fullName evidence="1">Uncharacterized protein</fullName>
    </submittedName>
</protein>
<sequence length="39" mass="4626">MEFSALQWEDFNSQYIKRITDEITFKPKIKTNITVGYLG</sequence>
<dbReference type="EMBL" id="BARU01022476">
    <property type="protein sequence ID" value="GAH57250.1"/>
    <property type="molecule type" value="Genomic_DNA"/>
</dbReference>
<accession>X1HJK2</accession>
<organism evidence="1">
    <name type="scientific">marine sediment metagenome</name>
    <dbReference type="NCBI Taxonomy" id="412755"/>
    <lineage>
        <taxon>unclassified sequences</taxon>
        <taxon>metagenomes</taxon>
        <taxon>ecological metagenomes</taxon>
    </lineage>
</organism>
<reference evidence="1" key="1">
    <citation type="journal article" date="2014" name="Front. Microbiol.">
        <title>High frequency of phylogenetically diverse reductive dehalogenase-homologous genes in deep subseafloor sedimentary metagenomes.</title>
        <authorList>
            <person name="Kawai M."/>
            <person name="Futagami T."/>
            <person name="Toyoda A."/>
            <person name="Takaki Y."/>
            <person name="Nishi S."/>
            <person name="Hori S."/>
            <person name="Arai W."/>
            <person name="Tsubouchi T."/>
            <person name="Morono Y."/>
            <person name="Uchiyama I."/>
            <person name="Ito T."/>
            <person name="Fujiyama A."/>
            <person name="Inagaki F."/>
            <person name="Takami H."/>
        </authorList>
    </citation>
    <scope>NUCLEOTIDE SEQUENCE</scope>
    <source>
        <strain evidence="1">Expedition CK06-06</strain>
    </source>
</reference>
<proteinExistence type="predicted"/>